<dbReference type="SMART" id="SM01289">
    <property type="entry name" value="PYRIN"/>
    <property type="match status" value="1"/>
</dbReference>
<evidence type="ECO:0000259" key="3">
    <source>
        <dbReference type="PROSITE" id="PS50824"/>
    </source>
</evidence>
<dbReference type="Proteomes" id="UP001444071">
    <property type="component" value="Unassembled WGS sequence"/>
</dbReference>
<proteinExistence type="predicted"/>
<sequence>MSILEPTKITDTHVLVNVPHLSAFGLIWDTILRFLHMKQPINCQVLLFLRPPGRAPPTLDVLLLLGNIPLSEVSAQHEESEHIKVSSECLLTADHSYSVRCEPQALIDPKSKTFRTRCGPNFHPTFVVCMTTNPERMTLVLQDQHCAAVWEHGLHIPSPSSRKISADGTLEKPKSLKRKLFNILKDLTDENFRDFKWCLEDESSDGSSPIQKAELENAERRDVVDLVVRRFGCEGALKVTEKVLKDIGMNNLVEELQNLRFH</sequence>
<protein>
    <recommendedName>
        <fullName evidence="7">Pyrin domain-containing protein</fullName>
    </recommendedName>
</protein>
<dbReference type="InterPro" id="IPR011029">
    <property type="entry name" value="DEATH-like_dom_sf"/>
</dbReference>
<feature type="domain" description="FIIND" evidence="4">
    <location>
        <begin position="1"/>
        <end position="168"/>
    </location>
</feature>
<dbReference type="SUPFAM" id="SSF47986">
    <property type="entry name" value="DEATH domain"/>
    <property type="match status" value="1"/>
</dbReference>
<evidence type="ECO:0008006" key="7">
    <source>
        <dbReference type="Google" id="ProtNLM"/>
    </source>
</evidence>
<dbReference type="EMBL" id="JAHRIM010073669">
    <property type="protein sequence ID" value="MEQ2273964.1"/>
    <property type="molecule type" value="Genomic_DNA"/>
</dbReference>
<feature type="domain" description="Pyrin" evidence="3">
    <location>
        <begin position="170"/>
        <end position="262"/>
    </location>
</feature>
<dbReference type="Gene3D" id="1.10.533.10">
    <property type="entry name" value="Death Domain, Fas"/>
    <property type="match status" value="1"/>
</dbReference>
<dbReference type="CDD" id="cd08321">
    <property type="entry name" value="Pyrin_ASC-like"/>
    <property type="match status" value="1"/>
</dbReference>
<comment type="caution">
    <text evidence="5">The sequence shown here is derived from an EMBL/GenBank/DDBJ whole genome shotgun (WGS) entry which is preliminary data.</text>
</comment>
<dbReference type="PROSITE" id="PS50824">
    <property type="entry name" value="DAPIN"/>
    <property type="match status" value="1"/>
</dbReference>
<evidence type="ECO:0000256" key="2">
    <source>
        <dbReference type="ARBA" id="ARBA00022490"/>
    </source>
</evidence>
<dbReference type="Pfam" id="PF23679">
    <property type="entry name" value="UPA-FIIND"/>
    <property type="match status" value="1"/>
</dbReference>
<evidence type="ECO:0000256" key="1">
    <source>
        <dbReference type="ARBA" id="ARBA00004514"/>
    </source>
</evidence>
<dbReference type="PROSITE" id="PS51830">
    <property type="entry name" value="FIIND"/>
    <property type="match status" value="1"/>
</dbReference>
<keyword evidence="2" id="KW-0963">Cytoplasm</keyword>
<dbReference type="Pfam" id="PF13553">
    <property type="entry name" value="FIIND"/>
    <property type="match status" value="1"/>
</dbReference>
<dbReference type="InterPro" id="IPR025307">
    <property type="entry name" value="FIIND_dom"/>
</dbReference>
<dbReference type="InterPro" id="IPR004020">
    <property type="entry name" value="DAPIN"/>
</dbReference>
<evidence type="ECO:0000313" key="5">
    <source>
        <dbReference type="EMBL" id="MEQ2273964.1"/>
    </source>
</evidence>
<name>A0ABV0WWV7_9TELE</name>
<organism evidence="5 6">
    <name type="scientific">Xenotaenia resolanae</name>
    <dbReference type="NCBI Taxonomy" id="208358"/>
    <lineage>
        <taxon>Eukaryota</taxon>
        <taxon>Metazoa</taxon>
        <taxon>Chordata</taxon>
        <taxon>Craniata</taxon>
        <taxon>Vertebrata</taxon>
        <taxon>Euteleostomi</taxon>
        <taxon>Actinopterygii</taxon>
        <taxon>Neopterygii</taxon>
        <taxon>Teleostei</taxon>
        <taxon>Neoteleostei</taxon>
        <taxon>Acanthomorphata</taxon>
        <taxon>Ovalentaria</taxon>
        <taxon>Atherinomorphae</taxon>
        <taxon>Cyprinodontiformes</taxon>
        <taxon>Goodeidae</taxon>
        <taxon>Xenotaenia</taxon>
    </lineage>
</organism>
<gene>
    <name evidence="5" type="ORF">XENORESO_011684</name>
</gene>
<accession>A0ABV0WWV7</accession>
<keyword evidence="6" id="KW-1185">Reference proteome</keyword>
<evidence type="ECO:0000259" key="4">
    <source>
        <dbReference type="PROSITE" id="PS51830"/>
    </source>
</evidence>
<reference evidence="5 6" key="1">
    <citation type="submission" date="2021-06" db="EMBL/GenBank/DDBJ databases">
        <authorList>
            <person name="Palmer J.M."/>
        </authorList>
    </citation>
    <scope>NUCLEOTIDE SEQUENCE [LARGE SCALE GENOMIC DNA]</scope>
    <source>
        <strain evidence="5 6">XR_2019</strain>
        <tissue evidence="5">Muscle</tissue>
    </source>
</reference>
<comment type="subcellular location">
    <subcellularLocation>
        <location evidence="1">Cytoplasm</location>
        <location evidence="1">Cytosol</location>
    </subcellularLocation>
</comment>
<evidence type="ECO:0000313" key="6">
    <source>
        <dbReference type="Proteomes" id="UP001444071"/>
    </source>
</evidence>
<dbReference type="Pfam" id="PF02758">
    <property type="entry name" value="PYRIN"/>
    <property type="match status" value="1"/>
</dbReference>